<dbReference type="RefSeq" id="WP_139169606.1">
    <property type="nucleotide sequence ID" value="NZ_FNFH01000008.1"/>
</dbReference>
<evidence type="ECO:0000313" key="4">
    <source>
        <dbReference type="Proteomes" id="UP000199305"/>
    </source>
</evidence>
<gene>
    <name evidence="3" type="ORF">SAMN05216212_3108</name>
</gene>
<accession>A0A1G9EG17</accession>
<keyword evidence="1" id="KW-0175">Coiled coil</keyword>
<reference evidence="4" key="1">
    <citation type="submission" date="2016-10" db="EMBL/GenBank/DDBJ databases">
        <authorList>
            <person name="Varghese N."/>
            <person name="Submissions S."/>
        </authorList>
    </citation>
    <scope>NUCLEOTIDE SEQUENCE [LARGE SCALE GENOMIC DNA]</scope>
    <source>
        <strain evidence="4">CGMCC 1.10658</strain>
    </source>
</reference>
<sequence>MAEDKSNYNNEVIGQLNPNILNLERRLGKLEQDAGLTRWEQLFSQKPWVVITGIIVIMGGGCGWILAYQSSQHGSELTRLHKRIDSLKEDNKAKIAWLKESHEKDLSSESKSCKFDLKVLRKEKDTCETELTKLNKKIARFSAEITTKQKPSTGNTASL</sequence>
<dbReference type="STRING" id="658219.SAMN05216212_3108"/>
<protein>
    <submittedName>
        <fullName evidence="3">Uncharacterized protein</fullName>
    </submittedName>
</protein>
<evidence type="ECO:0000313" key="3">
    <source>
        <dbReference type="EMBL" id="SDK75044.1"/>
    </source>
</evidence>
<dbReference type="AlphaFoldDB" id="A0A1G9EG17"/>
<evidence type="ECO:0000256" key="1">
    <source>
        <dbReference type="SAM" id="Coils"/>
    </source>
</evidence>
<keyword evidence="2" id="KW-0812">Transmembrane</keyword>
<feature type="transmembrane region" description="Helical" evidence="2">
    <location>
        <begin position="48"/>
        <end position="67"/>
    </location>
</feature>
<dbReference type="Proteomes" id="UP000199305">
    <property type="component" value="Unassembled WGS sequence"/>
</dbReference>
<keyword evidence="2" id="KW-0472">Membrane</keyword>
<keyword evidence="2" id="KW-1133">Transmembrane helix</keyword>
<dbReference type="EMBL" id="FNFH01000008">
    <property type="protein sequence ID" value="SDK75044.1"/>
    <property type="molecule type" value="Genomic_DNA"/>
</dbReference>
<feature type="coiled-coil region" evidence="1">
    <location>
        <begin position="117"/>
        <end position="144"/>
    </location>
</feature>
<keyword evidence="4" id="KW-1185">Reference proteome</keyword>
<organism evidence="3 4">
    <name type="scientific">Microbulbifer yueqingensis</name>
    <dbReference type="NCBI Taxonomy" id="658219"/>
    <lineage>
        <taxon>Bacteria</taxon>
        <taxon>Pseudomonadati</taxon>
        <taxon>Pseudomonadota</taxon>
        <taxon>Gammaproteobacteria</taxon>
        <taxon>Cellvibrionales</taxon>
        <taxon>Microbulbiferaceae</taxon>
        <taxon>Microbulbifer</taxon>
    </lineage>
</organism>
<evidence type="ECO:0000256" key="2">
    <source>
        <dbReference type="SAM" id="Phobius"/>
    </source>
</evidence>
<name>A0A1G9EG17_9GAMM</name>
<proteinExistence type="predicted"/>